<reference evidence="1" key="2">
    <citation type="journal article" date="2015" name="Data Brief">
        <title>Shoot transcriptome of the giant reed, Arundo donax.</title>
        <authorList>
            <person name="Barrero R.A."/>
            <person name="Guerrero F.D."/>
            <person name="Moolhuijzen P."/>
            <person name="Goolsby J.A."/>
            <person name="Tidwell J."/>
            <person name="Bellgard S.E."/>
            <person name="Bellgard M.I."/>
        </authorList>
    </citation>
    <scope>NUCLEOTIDE SEQUENCE</scope>
    <source>
        <tissue evidence="1">Shoot tissue taken approximately 20 cm above the soil surface</tissue>
    </source>
</reference>
<dbReference type="AlphaFoldDB" id="A0A0A9F283"/>
<reference evidence="1" key="1">
    <citation type="submission" date="2014-09" db="EMBL/GenBank/DDBJ databases">
        <authorList>
            <person name="Magalhaes I.L.F."/>
            <person name="Oliveira U."/>
            <person name="Santos F.R."/>
            <person name="Vidigal T.H.D.A."/>
            <person name="Brescovit A.D."/>
            <person name="Santos A.J."/>
        </authorList>
    </citation>
    <scope>NUCLEOTIDE SEQUENCE</scope>
    <source>
        <tissue evidence="1">Shoot tissue taken approximately 20 cm above the soil surface</tissue>
    </source>
</reference>
<accession>A0A0A9F283</accession>
<dbReference type="EMBL" id="GBRH01195483">
    <property type="protein sequence ID" value="JAE02413.1"/>
    <property type="molecule type" value="Transcribed_RNA"/>
</dbReference>
<evidence type="ECO:0000313" key="1">
    <source>
        <dbReference type="EMBL" id="JAE02413.1"/>
    </source>
</evidence>
<name>A0A0A9F283_ARUDO</name>
<organism evidence="1">
    <name type="scientific">Arundo donax</name>
    <name type="common">Giant reed</name>
    <name type="synonym">Donax arundinaceus</name>
    <dbReference type="NCBI Taxonomy" id="35708"/>
    <lineage>
        <taxon>Eukaryota</taxon>
        <taxon>Viridiplantae</taxon>
        <taxon>Streptophyta</taxon>
        <taxon>Embryophyta</taxon>
        <taxon>Tracheophyta</taxon>
        <taxon>Spermatophyta</taxon>
        <taxon>Magnoliopsida</taxon>
        <taxon>Liliopsida</taxon>
        <taxon>Poales</taxon>
        <taxon>Poaceae</taxon>
        <taxon>PACMAD clade</taxon>
        <taxon>Arundinoideae</taxon>
        <taxon>Arundineae</taxon>
        <taxon>Arundo</taxon>
    </lineage>
</organism>
<sequence length="34" mass="3892">MLWHNTKLVVKQNELALFNTLSTEASSCQLTTNR</sequence>
<proteinExistence type="predicted"/>
<protein>
    <submittedName>
        <fullName evidence="1">Uncharacterized protein</fullName>
    </submittedName>
</protein>